<dbReference type="PANTHER" id="PTHR24421">
    <property type="entry name" value="NITRATE/NITRITE SENSOR PROTEIN NARX-RELATED"/>
    <property type="match status" value="1"/>
</dbReference>
<reference evidence="6 7" key="1">
    <citation type="submission" date="2021-01" db="EMBL/GenBank/DDBJ databases">
        <title>Whole genome shotgun sequence of Microbispora siamensis NBRC 104113.</title>
        <authorList>
            <person name="Komaki H."/>
            <person name="Tamura T."/>
        </authorList>
    </citation>
    <scope>NUCLEOTIDE SEQUENCE [LARGE SCALE GENOMIC DNA]</scope>
    <source>
        <strain evidence="6 7">NBRC 104113</strain>
    </source>
</reference>
<dbReference type="InterPro" id="IPR036890">
    <property type="entry name" value="HATPase_C_sf"/>
</dbReference>
<comment type="caution">
    <text evidence="6">The sequence shown here is derived from an EMBL/GenBank/DDBJ whole genome shotgun (WGS) entry which is preliminary data.</text>
</comment>
<keyword evidence="4" id="KW-0812">Transmembrane</keyword>
<protein>
    <recommendedName>
        <fullName evidence="5">Histidine kinase/HSP90-like ATPase domain-containing protein</fullName>
    </recommendedName>
</protein>
<dbReference type="EMBL" id="BOOF01000016">
    <property type="protein sequence ID" value="GIH62420.1"/>
    <property type="molecule type" value="Genomic_DNA"/>
</dbReference>
<name>A0ABQ4GLW9_9ACTN</name>
<proteinExistence type="predicted"/>
<dbReference type="Gene3D" id="3.30.565.10">
    <property type="entry name" value="Histidine kinase-like ATPase, C-terminal domain"/>
    <property type="match status" value="1"/>
</dbReference>
<keyword evidence="4" id="KW-0472">Membrane</keyword>
<feature type="domain" description="Histidine kinase/HSP90-like ATPase" evidence="5">
    <location>
        <begin position="287"/>
        <end position="375"/>
    </location>
</feature>
<gene>
    <name evidence="6" type="ORF">Msi02_32370</name>
</gene>
<evidence type="ECO:0000313" key="7">
    <source>
        <dbReference type="Proteomes" id="UP000660454"/>
    </source>
</evidence>
<evidence type="ECO:0000256" key="3">
    <source>
        <dbReference type="ARBA" id="ARBA00023012"/>
    </source>
</evidence>
<dbReference type="Proteomes" id="UP000660454">
    <property type="component" value="Unassembled WGS sequence"/>
</dbReference>
<evidence type="ECO:0000259" key="5">
    <source>
        <dbReference type="Pfam" id="PF02518"/>
    </source>
</evidence>
<keyword evidence="7" id="KW-1185">Reference proteome</keyword>
<keyword evidence="2" id="KW-0418">Kinase</keyword>
<feature type="transmembrane region" description="Helical" evidence="4">
    <location>
        <begin position="122"/>
        <end position="141"/>
    </location>
</feature>
<dbReference type="CDD" id="cd16917">
    <property type="entry name" value="HATPase_UhpB-NarQ-NarX-like"/>
    <property type="match status" value="1"/>
</dbReference>
<keyword evidence="4" id="KW-1133">Transmembrane helix</keyword>
<dbReference type="RefSeq" id="WP_204049083.1">
    <property type="nucleotide sequence ID" value="NZ_BOOF01000016.1"/>
</dbReference>
<dbReference type="Pfam" id="PF02518">
    <property type="entry name" value="HATPase_c"/>
    <property type="match status" value="1"/>
</dbReference>
<sequence length="376" mass="40300">MQPGSAVDRHEAILANTAAFSRLVACLYLAGPAYEINADRPILLAGVVVSGAYSIGSAWAYWRSHLVRGRWVVVDFVVYGGLLLAGTSLPKETGLPGNPFFNQVLLLSVVFGLPRWPAWRTIAVGFGLGVVLLIGDVVLVGRTSLLWNVLPDALQFPGNATILWVIASQLRAAARRIDDARLAATRREAEVARQQEHVRLAEALRRRVLVTLESLAQAAAVDDERLRHQLRADVTWLRAHLAGVPDDGDVDLSAELRRLAANRRRTGLAIELALPPVLPPLRGTRIRALVAAAREAVNNVHKHAGTATATIEVHCAQDGVAVTVADHGRGFEPHAVRAGIGLDGSIRGRLADAGGHAEIESRPGQGTMVTLWVPAG</sequence>
<dbReference type="SUPFAM" id="SSF55874">
    <property type="entry name" value="ATPase domain of HSP90 chaperone/DNA topoisomerase II/histidine kinase"/>
    <property type="match status" value="1"/>
</dbReference>
<feature type="transmembrane region" description="Helical" evidence="4">
    <location>
        <begin position="42"/>
        <end position="62"/>
    </location>
</feature>
<feature type="transmembrane region" description="Helical" evidence="4">
    <location>
        <begin position="68"/>
        <end position="87"/>
    </location>
</feature>
<dbReference type="InterPro" id="IPR003594">
    <property type="entry name" value="HATPase_dom"/>
</dbReference>
<evidence type="ECO:0000256" key="1">
    <source>
        <dbReference type="ARBA" id="ARBA00022679"/>
    </source>
</evidence>
<feature type="transmembrane region" description="Helical" evidence="4">
    <location>
        <begin position="12"/>
        <end position="30"/>
    </location>
</feature>
<accession>A0ABQ4GLW9</accession>
<keyword evidence="1" id="KW-0808">Transferase</keyword>
<dbReference type="InterPro" id="IPR050482">
    <property type="entry name" value="Sensor_HK_TwoCompSys"/>
</dbReference>
<organism evidence="6 7">
    <name type="scientific">Microbispora siamensis</name>
    <dbReference type="NCBI Taxonomy" id="564413"/>
    <lineage>
        <taxon>Bacteria</taxon>
        <taxon>Bacillati</taxon>
        <taxon>Actinomycetota</taxon>
        <taxon>Actinomycetes</taxon>
        <taxon>Streptosporangiales</taxon>
        <taxon>Streptosporangiaceae</taxon>
        <taxon>Microbispora</taxon>
    </lineage>
</organism>
<evidence type="ECO:0000256" key="2">
    <source>
        <dbReference type="ARBA" id="ARBA00022777"/>
    </source>
</evidence>
<keyword evidence="3" id="KW-0902">Two-component regulatory system</keyword>
<evidence type="ECO:0000313" key="6">
    <source>
        <dbReference type="EMBL" id="GIH62420.1"/>
    </source>
</evidence>
<evidence type="ECO:0000256" key="4">
    <source>
        <dbReference type="SAM" id="Phobius"/>
    </source>
</evidence>